<dbReference type="EMBL" id="BMQK01000012">
    <property type="protein sequence ID" value="GGQ72004.1"/>
    <property type="molecule type" value="Genomic_DNA"/>
</dbReference>
<accession>A0A918BIL6</accession>
<evidence type="ECO:0000313" key="2">
    <source>
        <dbReference type="EMBL" id="GGQ72004.1"/>
    </source>
</evidence>
<evidence type="ECO:0000256" key="1">
    <source>
        <dbReference type="SAM" id="MobiDB-lite"/>
    </source>
</evidence>
<reference evidence="2" key="2">
    <citation type="submission" date="2020-09" db="EMBL/GenBank/DDBJ databases">
        <authorList>
            <person name="Sun Q."/>
            <person name="Ohkuma M."/>
        </authorList>
    </citation>
    <scope>NUCLEOTIDE SEQUENCE</scope>
    <source>
        <strain evidence="2">JCM 3131</strain>
    </source>
</reference>
<dbReference type="Proteomes" id="UP000620156">
    <property type="component" value="Unassembled WGS sequence"/>
</dbReference>
<dbReference type="AlphaFoldDB" id="A0A918BIL6"/>
<reference evidence="2" key="1">
    <citation type="journal article" date="2014" name="Int. J. Syst. Evol. Microbiol.">
        <title>Complete genome sequence of Corynebacterium casei LMG S-19264T (=DSM 44701T), isolated from a smear-ripened cheese.</title>
        <authorList>
            <consortium name="US DOE Joint Genome Institute (JGI-PGF)"/>
            <person name="Walter F."/>
            <person name="Albersmeier A."/>
            <person name="Kalinowski J."/>
            <person name="Ruckert C."/>
        </authorList>
    </citation>
    <scope>NUCLEOTIDE SEQUENCE</scope>
    <source>
        <strain evidence="2">JCM 3131</strain>
    </source>
</reference>
<comment type="caution">
    <text evidence="2">The sequence shown here is derived from an EMBL/GenBank/DDBJ whole genome shotgun (WGS) entry which is preliminary data.</text>
</comment>
<sequence length="67" mass="7045">MRTSGEANSSTNAARSWASDSRSTSRWVRIGAGGQATGPSPVMAGNLTHARRLLHAGPNQHCSKARN</sequence>
<evidence type="ECO:0000313" key="3">
    <source>
        <dbReference type="Proteomes" id="UP000620156"/>
    </source>
</evidence>
<organism evidence="2 3">
    <name type="scientific">Streptomyces ruber</name>
    <dbReference type="NCBI Taxonomy" id="83378"/>
    <lineage>
        <taxon>Bacteria</taxon>
        <taxon>Bacillati</taxon>
        <taxon>Actinomycetota</taxon>
        <taxon>Actinomycetes</taxon>
        <taxon>Kitasatosporales</taxon>
        <taxon>Streptomycetaceae</taxon>
        <taxon>Streptomyces</taxon>
    </lineage>
</organism>
<feature type="region of interest" description="Disordered" evidence="1">
    <location>
        <begin position="1"/>
        <end position="26"/>
    </location>
</feature>
<protein>
    <submittedName>
        <fullName evidence="2">Uncharacterized protein</fullName>
    </submittedName>
</protein>
<gene>
    <name evidence="2" type="ORF">GCM10010145_46970</name>
</gene>
<keyword evidence="3" id="KW-1185">Reference proteome</keyword>
<proteinExistence type="predicted"/>
<name>A0A918BIL6_9ACTN</name>